<dbReference type="AlphaFoldDB" id="A0A212EGY2"/>
<evidence type="ECO:0000256" key="1">
    <source>
        <dbReference type="SAM" id="MobiDB-lite"/>
    </source>
</evidence>
<dbReference type="Proteomes" id="UP000007151">
    <property type="component" value="Unassembled WGS sequence"/>
</dbReference>
<protein>
    <submittedName>
        <fullName evidence="2">Uncharacterized protein</fullName>
    </submittedName>
</protein>
<reference evidence="2 3" key="1">
    <citation type="journal article" date="2011" name="Cell">
        <title>The monarch butterfly genome yields insights into long-distance migration.</title>
        <authorList>
            <person name="Zhan S."/>
            <person name="Merlin C."/>
            <person name="Boore J.L."/>
            <person name="Reppert S.M."/>
        </authorList>
    </citation>
    <scope>NUCLEOTIDE SEQUENCE [LARGE SCALE GENOMIC DNA]</scope>
    <source>
        <strain evidence="2">F-2</strain>
    </source>
</reference>
<feature type="compositionally biased region" description="Basic residues" evidence="1">
    <location>
        <begin position="40"/>
        <end position="51"/>
    </location>
</feature>
<sequence length="51" mass="5504">MSPEPSDVTAPAAGLSSVSRYKEAPALSRQVLEGRSGQGHIRRRDKNRGKV</sequence>
<dbReference type="KEGG" id="dpl:KGM_212843"/>
<keyword evidence="3" id="KW-1185">Reference proteome</keyword>
<comment type="caution">
    <text evidence="2">The sequence shown here is derived from an EMBL/GenBank/DDBJ whole genome shotgun (WGS) entry which is preliminary data.</text>
</comment>
<dbReference type="EMBL" id="AGBW02014998">
    <property type="protein sequence ID" value="OWR40745.1"/>
    <property type="molecule type" value="Genomic_DNA"/>
</dbReference>
<gene>
    <name evidence="2" type="ORF">KGM_212843</name>
</gene>
<accession>A0A212EGY2</accession>
<organism evidence="2 3">
    <name type="scientific">Danaus plexippus plexippus</name>
    <dbReference type="NCBI Taxonomy" id="278856"/>
    <lineage>
        <taxon>Eukaryota</taxon>
        <taxon>Metazoa</taxon>
        <taxon>Ecdysozoa</taxon>
        <taxon>Arthropoda</taxon>
        <taxon>Hexapoda</taxon>
        <taxon>Insecta</taxon>
        <taxon>Pterygota</taxon>
        <taxon>Neoptera</taxon>
        <taxon>Endopterygota</taxon>
        <taxon>Lepidoptera</taxon>
        <taxon>Glossata</taxon>
        <taxon>Ditrysia</taxon>
        <taxon>Papilionoidea</taxon>
        <taxon>Nymphalidae</taxon>
        <taxon>Danainae</taxon>
        <taxon>Danaini</taxon>
        <taxon>Danaina</taxon>
        <taxon>Danaus</taxon>
        <taxon>Danaus</taxon>
    </lineage>
</organism>
<feature type="region of interest" description="Disordered" evidence="1">
    <location>
        <begin position="26"/>
        <end position="51"/>
    </location>
</feature>
<name>A0A212EGY2_DANPL</name>
<proteinExistence type="predicted"/>
<evidence type="ECO:0000313" key="3">
    <source>
        <dbReference type="Proteomes" id="UP000007151"/>
    </source>
</evidence>
<dbReference type="InParanoid" id="A0A212EGY2"/>
<evidence type="ECO:0000313" key="2">
    <source>
        <dbReference type="EMBL" id="OWR40745.1"/>
    </source>
</evidence>